<evidence type="ECO:0000313" key="2">
    <source>
        <dbReference type="Proteomes" id="UP001267344"/>
    </source>
</evidence>
<dbReference type="RefSeq" id="WP_230906823.1">
    <property type="nucleotide sequence ID" value="NZ_JASAYX010000002.1"/>
</dbReference>
<keyword evidence="2" id="KW-1185">Reference proteome</keyword>
<comment type="caution">
    <text evidence="1">The sequence shown here is derived from an EMBL/GenBank/DDBJ whole genome shotgun (WGS) entry which is preliminary data.</text>
</comment>
<evidence type="ECO:0000313" key="1">
    <source>
        <dbReference type="EMBL" id="MDT0097198.1"/>
    </source>
</evidence>
<name>A0ABU2IHI8_9LIST</name>
<proteinExistence type="predicted"/>
<protein>
    <submittedName>
        <fullName evidence="1">Uncharacterized protein</fullName>
    </submittedName>
</protein>
<dbReference type="EMBL" id="JASBAG010000003">
    <property type="protein sequence ID" value="MDT0097198.1"/>
    <property type="molecule type" value="Genomic_DNA"/>
</dbReference>
<organism evidence="1 2">
    <name type="scientific">Listeria swaminathanii</name>
    <dbReference type="NCBI Taxonomy" id="2713501"/>
    <lineage>
        <taxon>Bacteria</taxon>
        <taxon>Bacillati</taxon>
        <taxon>Bacillota</taxon>
        <taxon>Bacilli</taxon>
        <taxon>Bacillales</taxon>
        <taxon>Listeriaceae</taxon>
        <taxon>Listeria</taxon>
    </lineage>
</organism>
<accession>A0ABU2IHI8</accession>
<sequence length="63" mass="7357">MEQEMELTVLRMLLYMKKYKDVLGTTEKANPLVDSLRETGKLPDNFISKCLAIEKRWRPGTIL</sequence>
<dbReference type="Proteomes" id="UP001267344">
    <property type="component" value="Unassembled WGS sequence"/>
</dbReference>
<reference evidence="1 2" key="1">
    <citation type="submission" date="2023-05" db="EMBL/GenBank/DDBJ databases">
        <title>A Combination of Whole Genome Sequencing and Metagenomics Reveals Diversity of Listeria spp. in Soil Collected from the Nantahala National Forest.</title>
        <authorList>
            <person name="Wang J."/>
            <person name="Schamp C.N."/>
            <person name="Hudson L.K."/>
            <person name="Chaggar H.K."/>
            <person name="Bryan D.W."/>
            <person name="Radosevich M."/>
            <person name="Denes T.G."/>
        </authorList>
    </citation>
    <scope>NUCLEOTIDE SEQUENCE [LARGE SCALE GENOMIC DNA]</scope>
    <source>
        <strain evidence="1 2">UTK S2-0009</strain>
    </source>
</reference>
<gene>
    <name evidence="1" type="ORF">QJV39_10830</name>
</gene>